<organism evidence="2 3">
    <name type="scientific">Neptunomonas japonica JAMM 1380</name>
    <dbReference type="NCBI Taxonomy" id="1441457"/>
    <lineage>
        <taxon>Bacteria</taxon>
        <taxon>Pseudomonadati</taxon>
        <taxon>Pseudomonadota</taxon>
        <taxon>Gammaproteobacteria</taxon>
        <taxon>Oceanospirillales</taxon>
        <taxon>Oceanospirillaceae</taxon>
        <taxon>Neptunomonas</taxon>
    </lineage>
</organism>
<reference evidence="2 3" key="1">
    <citation type="journal article" date="2008" name="Int. J. Syst. Evol. Microbiol.">
        <title>Neptunomonas japonica sp. nov., an Osedax japonicus symbiont-like bacterium isolated from sediment adjacent to sperm whale carcasses off Kagoshima, Japan.</title>
        <authorList>
            <person name="Miyazaki M."/>
            <person name="Nogi Y."/>
            <person name="Fujiwara Y."/>
            <person name="Kawato M."/>
            <person name="Kubokawa K."/>
            <person name="Horikoshi K."/>
        </authorList>
    </citation>
    <scope>NUCLEOTIDE SEQUENCE [LARGE SCALE GENOMIC DNA]</scope>
    <source>
        <strain evidence="2 3">JAMM 1380</strain>
    </source>
</reference>
<name>A0A7R6SXF5_9GAMM</name>
<evidence type="ECO:0000313" key="3">
    <source>
        <dbReference type="Proteomes" id="UP000595332"/>
    </source>
</evidence>
<gene>
    <name evidence="2" type="ORF">NEJAP_3557</name>
</gene>
<keyword evidence="1" id="KW-0812">Transmembrane</keyword>
<accession>A0A7R6SXF5</accession>
<keyword evidence="1" id="KW-0472">Membrane</keyword>
<keyword evidence="3" id="KW-1185">Reference proteome</keyword>
<dbReference type="EMBL" id="AP014546">
    <property type="protein sequence ID" value="BBB31495.1"/>
    <property type="molecule type" value="Genomic_DNA"/>
</dbReference>
<evidence type="ECO:0000313" key="2">
    <source>
        <dbReference type="EMBL" id="BBB31495.1"/>
    </source>
</evidence>
<dbReference type="RefSeq" id="WP_201348562.1">
    <property type="nucleotide sequence ID" value="NZ_AP014546.1"/>
</dbReference>
<proteinExistence type="predicted"/>
<sequence length="203" mass="22668">MTELTYEQLKEIVSIASEKGLFDIVTVAAPSVVALFAVWVSYLTVKRHSVHVTNEKVIEKDVEKLYEAADCFFEYSDAVGLFFSMQEKRFRRVIALDPDDEGFAHKVNEATGAVYSNFSKIHKTSFLLKALGQKEVADLVDAYRSQSIILRKSVYELSQAPSEEAIKSFLVNIAAERSNLEAMKNECLEEIAACKGRIKGSVG</sequence>
<dbReference type="KEGG" id="njp:NEJAP_3557"/>
<evidence type="ECO:0000256" key="1">
    <source>
        <dbReference type="SAM" id="Phobius"/>
    </source>
</evidence>
<dbReference type="Proteomes" id="UP000595332">
    <property type="component" value="Chromosome"/>
</dbReference>
<protein>
    <submittedName>
        <fullName evidence="2">Uncharacterized protein</fullName>
    </submittedName>
</protein>
<keyword evidence="1" id="KW-1133">Transmembrane helix</keyword>
<dbReference type="AlphaFoldDB" id="A0A7R6SXF5"/>
<feature type="transmembrane region" description="Helical" evidence="1">
    <location>
        <begin position="21"/>
        <end position="42"/>
    </location>
</feature>